<dbReference type="AlphaFoldDB" id="A0A1J3JWA3"/>
<reference evidence="2" key="1">
    <citation type="submission" date="2016-07" db="EMBL/GenBank/DDBJ databases">
        <title>De novo transcriptome assembly of four accessions of the metal hyperaccumulator plant Noccaea caerulescens.</title>
        <authorList>
            <person name="Blande D."/>
            <person name="Halimaa P."/>
            <person name="Tervahauta A.I."/>
            <person name="Aarts M.G."/>
            <person name="Karenlampi S.O."/>
        </authorList>
    </citation>
    <scope>NUCLEOTIDE SEQUENCE</scope>
</reference>
<protein>
    <submittedName>
        <fullName evidence="2">Uncharacterized protein</fullName>
    </submittedName>
</protein>
<keyword evidence="1" id="KW-0732">Signal</keyword>
<accession>A0A1J3JWA3</accession>
<feature type="chain" id="PRO_5009624360" evidence="1">
    <location>
        <begin position="24"/>
        <end position="118"/>
    </location>
</feature>
<evidence type="ECO:0000256" key="1">
    <source>
        <dbReference type="SAM" id="SignalP"/>
    </source>
</evidence>
<feature type="signal peptide" evidence="1">
    <location>
        <begin position="1"/>
        <end position="23"/>
    </location>
</feature>
<proteinExistence type="predicted"/>
<gene>
    <name evidence="2" type="ORF">MP_TR1825_c0_g1_i1_g.5074</name>
</gene>
<dbReference type="EMBL" id="GEVM01009337">
    <property type="protein sequence ID" value="JAU96601.1"/>
    <property type="molecule type" value="Transcribed_RNA"/>
</dbReference>
<name>A0A1J3JWA3_NOCCA</name>
<organism evidence="2">
    <name type="scientific">Noccaea caerulescens</name>
    <name type="common">Alpine penny-cress</name>
    <name type="synonym">Thlaspi caerulescens</name>
    <dbReference type="NCBI Taxonomy" id="107243"/>
    <lineage>
        <taxon>Eukaryota</taxon>
        <taxon>Viridiplantae</taxon>
        <taxon>Streptophyta</taxon>
        <taxon>Embryophyta</taxon>
        <taxon>Tracheophyta</taxon>
        <taxon>Spermatophyta</taxon>
        <taxon>Magnoliopsida</taxon>
        <taxon>eudicotyledons</taxon>
        <taxon>Gunneridae</taxon>
        <taxon>Pentapetalae</taxon>
        <taxon>rosids</taxon>
        <taxon>malvids</taxon>
        <taxon>Brassicales</taxon>
        <taxon>Brassicaceae</taxon>
        <taxon>Coluteocarpeae</taxon>
        <taxon>Noccaea</taxon>
    </lineage>
</organism>
<evidence type="ECO:0000313" key="2">
    <source>
        <dbReference type="EMBL" id="JAU96601.1"/>
    </source>
</evidence>
<sequence>MIRQLDQEKLLLLKLLFFSEMLAILTSPSSNAASCQWDESGFRCRPLQTWNNSTTHQKQLASSHQPRNPLSWWISEFLCFAFLLSALVLKTATTSDLFSYVGRSFKFITQSSRVRNVL</sequence>